<gene>
    <name evidence="4" type="ORF">BGLFYP119_01304</name>
</gene>
<evidence type="ECO:0000256" key="1">
    <source>
        <dbReference type="ARBA" id="ARBA00022679"/>
    </source>
</evidence>
<dbReference type="SUPFAM" id="SSF55729">
    <property type="entry name" value="Acyl-CoA N-acyltransferases (Nat)"/>
    <property type="match status" value="1"/>
</dbReference>
<evidence type="ECO:0000256" key="2">
    <source>
        <dbReference type="ARBA" id="ARBA00023315"/>
    </source>
</evidence>
<dbReference type="GO" id="GO:0016747">
    <property type="term" value="F:acyltransferase activity, transferring groups other than amino-acyl groups"/>
    <property type="evidence" value="ECO:0007669"/>
    <property type="project" value="InterPro"/>
</dbReference>
<dbReference type="CDD" id="cd04301">
    <property type="entry name" value="NAT_SF"/>
    <property type="match status" value="1"/>
</dbReference>
<keyword evidence="1 4" id="KW-0808">Transferase</keyword>
<feature type="domain" description="N-acetyltransferase" evidence="3">
    <location>
        <begin position="5"/>
        <end position="149"/>
    </location>
</feature>
<dbReference type="PROSITE" id="PS51186">
    <property type="entry name" value="GNAT"/>
    <property type="match status" value="1"/>
</dbReference>
<evidence type="ECO:0000259" key="3">
    <source>
        <dbReference type="PROSITE" id="PS51186"/>
    </source>
</evidence>
<dbReference type="EMBL" id="CACRST010000011">
    <property type="protein sequence ID" value="VYS97076.1"/>
    <property type="molecule type" value="Genomic_DNA"/>
</dbReference>
<organism evidence="4">
    <name type="scientific">Blautia glucerasea</name>
    <dbReference type="NCBI Taxonomy" id="536633"/>
    <lineage>
        <taxon>Bacteria</taxon>
        <taxon>Bacillati</taxon>
        <taxon>Bacillota</taxon>
        <taxon>Clostridia</taxon>
        <taxon>Lachnospirales</taxon>
        <taxon>Lachnospiraceae</taxon>
        <taxon>Blautia</taxon>
    </lineage>
</organism>
<keyword evidence="2" id="KW-0012">Acyltransferase</keyword>
<dbReference type="Pfam" id="PF00583">
    <property type="entry name" value="Acetyltransf_1"/>
    <property type="match status" value="1"/>
</dbReference>
<dbReference type="PANTHER" id="PTHR43420">
    <property type="entry name" value="ACETYLTRANSFERASE"/>
    <property type="match status" value="1"/>
</dbReference>
<dbReference type="RefSeq" id="WP_156353637.1">
    <property type="nucleotide sequence ID" value="NZ_CACRST010000011.1"/>
</dbReference>
<evidence type="ECO:0000313" key="4">
    <source>
        <dbReference type="EMBL" id="VYS97076.1"/>
    </source>
</evidence>
<sequence length="149" mass="17464">MKDDIVYKKLTSQREIEMAMSLCASDFFDQSFNNPETIKLLSKKYAEYAEFIVVKHKNQIVGFIAFYDNDKINRCGFLSMIIVRKQFQGSGIGSALLRMCIEQCKKNKMANLCLEVNEENRKAFTWYEKEGFKEERRNDKSIFLKKIVA</sequence>
<dbReference type="Gene3D" id="3.40.630.30">
    <property type="match status" value="1"/>
</dbReference>
<name>A0A6N2SVD6_9FIRM</name>
<dbReference type="InterPro" id="IPR016181">
    <property type="entry name" value="Acyl_CoA_acyltransferase"/>
</dbReference>
<accession>A0A6N2SVD6</accession>
<reference evidence="4" key="1">
    <citation type="submission" date="2019-11" db="EMBL/GenBank/DDBJ databases">
        <authorList>
            <person name="Feng L."/>
        </authorList>
    </citation>
    <scope>NUCLEOTIDE SEQUENCE</scope>
    <source>
        <strain evidence="4">BgluceraseaLFYP119</strain>
    </source>
</reference>
<proteinExistence type="predicted"/>
<dbReference type="InterPro" id="IPR000182">
    <property type="entry name" value="GNAT_dom"/>
</dbReference>
<dbReference type="InterPro" id="IPR050680">
    <property type="entry name" value="YpeA/RimI_acetyltransf"/>
</dbReference>
<dbReference type="AlphaFoldDB" id="A0A6N2SVD6"/>
<protein>
    <submittedName>
        <fullName evidence="4">Putative acetyltransferase</fullName>
    </submittedName>
</protein>